<organism evidence="1 2">
    <name type="scientific">Lentzea xinjiangensis</name>
    <dbReference type="NCBI Taxonomy" id="402600"/>
    <lineage>
        <taxon>Bacteria</taxon>
        <taxon>Bacillati</taxon>
        <taxon>Actinomycetota</taxon>
        <taxon>Actinomycetes</taxon>
        <taxon>Pseudonocardiales</taxon>
        <taxon>Pseudonocardiaceae</taxon>
        <taxon>Lentzea</taxon>
    </lineage>
</organism>
<proteinExistence type="predicted"/>
<gene>
    <name evidence="1" type="ORF">SAMN05216188_12586</name>
</gene>
<evidence type="ECO:0000313" key="1">
    <source>
        <dbReference type="EMBL" id="SES18917.1"/>
    </source>
</evidence>
<sequence>MSHAIGVLTVVAPVPPCRVAAEITFFLAPDDATAAGTRSSRPGRTLTGVNCTGFDPDDAVVDWTAFFAGRVLRGAERRDSGKWPHYVAEFLNDGVGVFVVSAELVTALAAAGPDELHRLASYWGERLIEQNEHELTAAEQRAVVEDVARLARSAGDLGLYCRQW</sequence>
<dbReference type="Proteomes" id="UP000199352">
    <property type="component" value="Unassembled WGS sequence"/>
</dbReference>
<evidence type="ECO:0000313" key="2">
    <source>
        <dbReference type="Proteomes" id="UP000199352"/>
    </source>
</evidence>
<accession>A0A1H9VCH0</accession>
<protein>
    <submittedName>
        <fullName evidence="1">Uncharacterized protein</fullName>
    </submittedName>
</protein>
<keyword evidence="2" id="KW-1185">Reference proteome</keyword>
<dbReference type="EMBL" id="FOFR01000025">
    <property type="protein sequence ID" value="SES18917.1"/>
    <property type="molecule type" value="Genomic_DNA"/>
</dbReference>
<name>A0A1H9VCH0_9PSEU</name>
<dbReference type="AlphaFoldDB" id="A0A1H9VCH0"/>
<reference evidence="2" key="1">
    <citation type="submission" date="2016-10" db="EMBL/GenBank/DDBJ databases">
        <authorList>
            <person name="Varghese N."/>
            <person name="Submissions S."/>
        </authorList>
    </citation>
    <scope>NUCLEOTIDE SEQUENCE [LARGE SCALE GENOMIC DNA]</scope>
    <source>
        <strain evidence="2">CGMCC 4.3525</strain>
    </source>
</reference>